<keyword evidence="1" id="KW-0732">Signal</keyword>
<evidence type="ECO:0000259" key="2">
    <source>
        <dbReference type="Pfam" id="PF13505"/>
    </source>
</evidence>
<reference evidence="3 4" key="1">
    <citation type="submission" date="2018-03" db="EMBL/GenBank/DDBJ databases">
        <title>Mesoflavibacter sp. HG37 and Mesoflavibacter sp. HG96 sp.nov., two marine bacteria isolated from seawater of Western Pacific Ocean.</title>
        <authorList>
            <person name="Cheng H."/>
            <person name="Wu Y.-H."/>
            <person name="Guo L.-L."/>
            <person name="Xu X.-W."/>
        </authorList>
    </citation>
    <scope>NUCLEOTIDE SEQUENCE [LARGE SCALE GENOMIC DNA]</scope>
    <source>
        <strain evidence="3 4">KCTC 32269</strain>
    </source>
</reference>
<dbReference type="Pfam" id="PF13505">
    <property type="entry name" value="OMP_b-brl"/>
    <property type="match status" value="1"/>
</dbReference>
<accession>A0A2T1NDK2</accession>
<dbReference type="RefSeq" id="WP_106462659.1">
    <property type="nucleotide sequence ID" value="NZ_PXOQ01000007.1"/>
</dbReference>
<dbReference type="Proteomes" id="UP000238426">
    <property type="component" value="Unassembled WGS sequence"/>
</dbReference>
<gene>
    <name evidence="3" type="ORF">C7H52_04350</name>
</gene>
<evidence type="ECO:0000313" key="4">
    <source>
        <dbReference type="Proteomes" id="UP000238426"/>
    </source>
</evidence>
<evidence type="ECO:0000256" key="1">
    <source>
        <dbReference type="ARBA" id="ARBA00022729"/>
    </source>
</evidence>
<evidence type="ECO:0000313" key="3">
    <source>
        <dbReference type="EMBL" id="PSG90518.1"/>
    </source>
</evidence>
<sequence>MSLILTTKSKIVIAIFFLFSLVLKAQDFDDLTTEVQDSIRANTTQRYAIFTIGGLAPIKRNNTAFQNGTDITFGFNFGAQLFVYDRFFIGGFINSNKAEVTDKTLVGEYDKTNITLLYLELGYEFEFNKQFNLGVSFSPLGRANYNNTISNNSNFTSQTDIANVILFTAYLRYNFSRNFSLFASYSFRNDNLRIEAAPEIKNRFDNIQYHNFGFGLKYAVGLRSMFKRPSYYNN</sequence>
<dbReference type="EMBL" id="PXOQ01000007">
    <property type="protein sequence ID" value="PSG90518.1"/>
    <property type="molecule type" value="Genomic_DNA"/>
</dbReference>
<keyword evidence="4" id="KW-1185">Reference proteome</keyword>
<comment type="caution">
    <text evidence="3">The sequence shown here is derived from an EMBL/GenBank/DDBJ whole genome shotgun (WGS) entry which is preliminary data.</text>
</comment>
<dbReference type="SUPFAM" id="SSF56935">
    <property type="entry name" value="Porins"/>
    <property type="match status" value="1"/>
</dbReference>
<protein>
    <recommendedName>
        <fullName evidence="2">Outer membrane protein beta-barrel domain-containing protein</fullName>
    </recommendedName>
</protein>
<name>A0A2T1NDK2_9FLAO</name>
<proteinExistence type="predicted"/>
<organism evidence="3 4">
    <name type="scientific">Aurantibacter aestuarii</name>
    <dbReference type="NCBI Taxonomy" id="1266046"/>
    <lineage>
        <taxon>Bacteria</taxon>
        <taxon>Pseudomonadati</taxon>
        <taxon>Bacteroidota</taxon>
        <taxon>Flavobacteriia</taxon>
        <taxon>Flavobacteriales</taxon>
        <taxon>Flavobacteriaceae</taxon>
        <taxon>Aurantibacter</taxon>
    </lineage>
</organism>
<dbReference type="InterPro" id="IPR027385">
    <property type="entry name" value="Beta-barrel_OMP"/>
</dbReference>
<dbReference type="OrthoDB" id="1143467at2"/>
<dbReference type="AlphaFoldDB" id="A0A2T1NDK2"/>
<feature type="domain" description="Outer membrane protein beta-barrel" evidence="2">
    <location>
        <begin position="66"/>
        <end position="218"/>
    </location>
</feature>